<accession>A0ABQ7G980</accession>
<name>A0ABQ7G980_DUNSA</name>
<keyword evidence="2" id="KW-1185">Reference proteome</keyword>
<organism evidence="1 2">
    <name type="scientific">Dunaliella salina</name>
    <name type="common">Green alga</name>
    <name type="synonym">Protococcus salinus</name>
    <dbReference type="NCBI Taxonomy" id="3046"/>
    <lineage>
        <taxon>Eukaryota</taxon>
        <taxon>Viridiplantae</taxon>
        <taxon>Chlorophyta</taxon>
        <taxon>core chlorophytes</taxon>
        <taxon>Chlorophyceae</taxon>
        <taxon>CS clade</taxon>
        <taxon>Chlamydomonadales</taxon>
        <taxon>Dunaliellaceae</taxon>
        <taxon>Dunaliella</taxon>
    </lineage>
</organism>
<evidence type="ECO:0000313" key="2">
    <source>
        <dbReference type="Proteomes" id="UP000815325"/>
    </source>
</evidence>
<protein>
    <submittedName>
        <fullName evidence="1">Uncharacterized protein</fullName>
    </submittedName>
</protein>
<comment type="caution">
    <text evidence="1">The sequence shown here is derived from an EMBL/GenBank/DDBJ whole genome shotgun (WGS) entry which is preliminary data.</text>
</comment>
<proteinExistence type="predicted"/>
<reference evidence="1" key="1">
    <citation type="submission" date="2017-08" db="EMBL/GenBank/DDBJ databases">
        <authorList>
            <person name="Polle J.E."/>
            <person name="Barry K."/>
            <person name="Cushman J."/>
            <person name="Schmutz J."/>
            <person name="Tran D."/>
            <person name="Hathwaick L.T."/>
            <person name="Yim W.C."/>
            <person name="Jenkins J."/>
            <person name="Mckie-Krisberg Z.M."/>
            <person name="Prochnik S."/>
            <person name="Lindquist E."/>
            <person name="Dockter R.B."/>
            <person name="Adam C."/>
            <person name="Molina H."/>
            <person name="Bunkerborg J."/>
            <person name="Jin E."/>
            <person name="Buchheim M."/>
            <person name="Magnuson J."/>
        </authorList>
    </citation>
    <scope>NUCLEOTIDE SEQUENCE</scope>
    <source>
        <strain evidence="1">CCAP 19/18</strain>
    </source>
</reference>
<evidence type="ECO:0000313" key="1">
    <source>
        <dbReference type="EMBL" id="KAF5831157.1"/>
    </source>
</evidence>
<dbReference type="Proteomes" id="UP000815325">
    <property type="component" value="Unassembled WGS sequence"/>
</dbReference>
<sequence>MPPKKYNDEEAAQKTHGHLIAAAKKWAFRLKISCNGKQGQMLGGHNSYTNTMYVRCLCGDVKAHKAHESTPIYDLEDWVFRHCQGREADLEDMEDEEIDRACMEGCIVDSMDAVPGVSSRSGMTLRELVRLTCAGFGGPKLAGLCVWIYWYDQPHDAEDSVDAVNKGLAVLRGTEHKDLGVW</sequence>
<gene>
    <name evidence="1" type="ORF">DUNSADRAFT_13514</name>
</gene>
<dbReference type="EMBL" id="MU069971">
    <property type="protein sequence ID" value="KAF5831157.1"/>
    <property type="molecule type" value="Genomic_DNA"/>
</dbReference>